<evidence type="ECO:0000259" key="3">
    <source>
        <dbReference type="PROSITE" id="PS51043"/>
    </source>
</evidence>
<dbReference type="SMART" id="SM01127">
    <property type="entry name" value="DDHD"/>
    <property type="match status" value="1"/>
</dbReference>
<comment type="caution">
    <text evidence="4">The sequence shown here is derived from an EMBL/GenBank/DDBJ whole genome shotgun (WGS) entry which is preliminary data.</text>
</comment>
<evidence type="ECO:0000313" key="5">
    <source>
        <dbReference type="Proteomes" id="UP001174909"/>
    </source>
</evidence>
<dbReference type="PANTHER" id="PTHR23509:SF10">
    <property type="entry name" value="LD21067P"/>
    <property type="match status" value="1"/>
</dbReference>
<dbReference type="Proteomes" id="UP001174909">
    <property type="component" value="Unassembled WGS sequence"/>
</dbReference>
<keyword evidence="5" id="KW-1185">Reference proteome</keyword>
<comment type="similarity">
    <text evidence="1">Belongs to the PA-PLA1 family.</text>
</comment>
<feature type="domain" description="DDHD" evidence="3">
    <location>
        <begin position="54"/>
        <end position="249"/>
    </location>
</feature>
<dbReference type="EMBL" id="CASHTH010004498">
    <property type="protein sequence ID" value="CAI8058269.1"/>
    <property type="molecule type" value="Genomic_DNA"/>
</dbReference>
<dbReference type="GO" id="GO:0004620">
    <property type="term" value="F:phospholipase activity"/>
    <property type="evidence" value="ECO:0007669"/>
    <property type="project" value="TreeGrafter"/>
</dbReference>
<evidence type="ECO:0000256" key="1">
    <source>
        <dbReference type="ARBA" id="ARBA00038464"/>
    </source>
</evidence>
<feature type="region of interest" description="Disordered" evidence="2">
    <location>
        <begin position="1"/>
        <end position="34"/>
    </location>
</feature>
<feature type="compositionally biased region" description="Basic and acidic residues" evidence="2">
    <location>
        <begin position="1"/>
        <end position="26"/>
    </location>
</feature>
<sequence length="258" mass="29855">QERKARVEAERKARELELARQEKETGQKQPTLQGVKFVKGEAGTGQPHVLFPQLHFRTENLFALGSPIGLFLIVRGVEKLGPEYRLPHCRQMFNIFHPFDPVAYRLEPLICDTPPEKPVLMPHHKGRKRFHLELYETVEHVGASMKHYVVEGMRNMWQQLNELARSHRSGDQPLQITGEEPDTPTIVEAEQGVVGEKEVGRLNLGRRVDYVLQEKPIEKLNQYLFALSSHLSYWRSEDTALFILKEVYEEMNPELIKS</sequence>
<evidence type="ECO:0000256" key="2">
    <source>
        <dbReference type="SAM" id="MobiDB-lite"/>
    </source>
</evidence>
<gene>
    <name evidence="4" type="ORF">GBAR_LOCUS31675</name>
</gene>
<name>A0AA35XI18_GEOBA</name>
<reference evidence="4" key="1">
    <citation type="submission" date="2023-03" db="EMBL/GenBank/DDBJ databases">
        <authorList>
            <person name="Steffen K."/>
            <person name="Cardenas P."/>
        </authorList>
    </citation>
    <scope>NUCLEOTIDE SEQUENCE</scope>
</reference>
<dbReference type="InterPro" id="IPR058055">
    <property type="entry name" value="PA-PLA1"/>
</dbReference>
<evidence type="ECO:0000313" key="4">
    <source>
        <dbReference type="EMBL" id="CAI8058269.1"/>
    </source>
</evidence>
<protein>
    <submittedName>
        <fullName evidence="4">SEC23-interacting protein</fullName>
    </submittedName>
</protein>
<dbReference type="GO" id="GO:0046872">
    <property type="term" value="F:metal ion binding"/>
    <property type="evidence" value="ECO:0007669"/>
    <property type="project" value="InterPro"/>
</dbReference>
<dbReference type="Pfam" id="PF02862">
    <property type="entry name" value="DDHD"/>
    <property type="match status" value="2"/>
</dbReference>
<dbReference type="AlphaFoldDB" id="A0AA35XI18"/>
<dbReference type="InterPro" id="IPR004177">
    <property type="entry name" value="DDHD_dom"/>
</dbReference>
<dbReference type="GO" id="GO:0005737">
    <property type="term" value="C:cytoplasm"/>
    <property type="evidence" value="ECO:0007669"/>
    <property type="project" value="TreeGrafter"/>
</dbReference>
<dbReference type="PANTHER" id="PTHR23509">
    <property type="entry name" value="PA-PL1 PHOSPHOLIPASE FAMILY"/>
    <property type="match status" value="1"/>
</dbReference>
<organism evidence="4 5">
    <name type="scientific">Geodia barretti</name>
    <name type="common">Barrett's horny sponge</name>
    <dbReference type="NCBI Taxonomy" id="519541"/>
    <lineage>
        <taxon>Eukaryota</taxon>
        <taxon>Metazoa</taxon>
        <taxon>Porifera</taxon>
        <taxon>Demospongiae</taxon>
        <taxon>Heteroscleromorpha</taxon>
        <taxon>Tetractinellida</taxon>
        <taxon>Astrophorina</taxon>
        <taxon>Geodiidae</taxon>
        <taxon>Geodia</taxon>
    </lineage>
</organism>
<accession>A0AA35XI18</accession>
<dbReference type="PROSITE" id="PS51043">
    <property type="entry name" value="DDHD"/>
    <property type="match status" value="1"/>
</dbReference>
<feature type="non-terminal residue" evidence="4">
    <location>
        <position position="258"/>
    </location>
</feature>
<proteinExistence type="inferred from homology"/>